<name>A0A9D4F496_DREPO</name>
<dbReference type="Proteomes" id="UP000828390">
    <property type="component" value="Unassembled WGS sequence"/>
</dbReference>
<dbReference type="PANTHER" id="PTHR46312:SF2">
    <property type="entry name" value="NUCLEOTIDE-BINDING OLIGOMERIZATION DOMAIN-CONTAINING PROTEIN 2-LIKE"/>
    <property type="match status" value="1"/>
</dbReference>
<dbReference type="InterPro" id="IPR032675">
    <property type="entry name" value="LRR_dom_sf"/>
</dbReference>
<dbReference type="AlphaFoldDB" id="A0A9D4F496"/>
<organism evidence="1 2">
    <name type="scientific">Dreissena polymorpha</name>
    <name type="common">Zebra mussel</name>
    <name type="synonym">Mytilus polymorpha</name>
    <dbReference type="NCBI Taxonomy" id="45954"/>
    <lineage>
        <taxon>Eukaryota</taxon>
        <taxon>Metazoa</taxon>
        <taxon>Spiralia</taxon>
        <taxon>Lophotrochozoa</taxon>
        <taxon>Mollusca</taxon>
        <taxon>Bivalvia</taxon>
        <taxon>Autobranchia</taxon>
        <taxon>Heteroconchia</taxon>
        <taxon>Euheterodonta</taxon>
        <taxon>Imparidentia</taxon>
        <taxon>Neoheterodontei</taxon>
        <taxon>Myida</taxon>
        <taxon>Dreissenoidea</taxon>
        <taxon>Dreissenidae</taxon>
        <taxon>Dreissena</taxon>
    </lineage>
</organism>
<dbReference type="Gene3D" id="3.80.10.10">
    <property type="entry name" value="Ribonuclease Inhibitor"/>
    <property type="match status" value="1"/>
</dbReference>
<accession>A0A9D4F496</accession>
<protein>
    <submittedName>
        <fullName evidence="1">Uncharacterized protein</fullName>
    </submittedName>
</protein>
<dbReference type="EMBL" id="JAIWYP010000008">
    <property type="protein sequence ID" value="KAH3789495.1"/>
    <property type="molecule type" value="Genomic_DNA"/>
</dbReference>
<gene>
    <name evidence="1" type="ORF">DPMN_167676</name>
</gene>
<proteinExistence type="predicted"/>
<reference evidence="1" key="1">
    <citation type="journal article" date="2019" name="bioRxiv">
        <title>The Genome of the Zebra Mussel, Dreissena polymorpha: A Resource for Invasive Species Research.</title>
        <authorList>
            <person name="McCartney M.A."/>
            <person name="Auch B."/>
            <person name="Kono T."/>
            <person name="Mallez S."/>
            <person name="Zhang Y."/>
            <person name="Obille A."/>
            <person name="Becker A."/>
            <person name="Abrahante J.E."/>
            <person name="Garbe J."/>
            <person name="Badalamenti J.P."/>
            <person name="Herman A."/>
            <person name="Mangelson H."/>
            <person name="Liachko I."/>
            <person name="Sullivan S."/>
            <person name="Sone E.D."/>
            <person name="Koren S."/>
            <person name="Silverstein K.A.T."/>
            <person name="Beckman K.B."/>
            <person name="Gohl D.M."/>
        </authorList>
    </citation>
    <scope>NUCLEOTIDE SEQUENCE</scope>
    <source>
        <strain evidence="1">Duluth1</strain>
        <tissue evidence="1">Whole animal</tissue>
    </source>
</reference>
<dbReference type="PANTHER" id="PTHR46312">
    <property type="entry name" value="NACHT DOMAIN-CONTAINING PROTEIN"/>
    <property type="match status" value="1"/>
</dbReference>
<sequence length="747" mass="85343">MIDQTKNLGETINNFWSFVVDRNLNLESLSSSPILFMLVIWSWKNTIEDEKHLNGLSLCALYTSLFESLCKKANSAIGYFNDSNPPPVHCFSSTSYIQPNIDHLDKLAEVACKLLFSSERESSIVFSDMKLSNYFSPDEFQVRKTFAFKSGILTNKKDKNRTESSNSFVHKTVQEHFAAYHIACNPYLIDDVISRYFERHNTSYLEIAQVFIFLCGMNIFAANKLSVLMNQYDIKHCNVDNMDITNPCEFQRIIESGIREAAANNQDYMQLKLSRFSIQKMNIRDLNHIWSTNTFNAQGLYVMIYTHDVMSSSGRSKPTSNFEFNLSSCHKLKILYLWGSGIWLKEKASAAKSDLPVWIVLNNADPAQCADPPPVLPSIKQIDLHDVTLSSTWLRSLLSTLLSINHEVQCNRWQCHIISCVEGSGKRYDAQIKTGLNNKLQMDCLWEDSPGLWEAFQCLNIKHLSMRLSGRWITWKVNHVECFSQTLSSLTQLETLSISVNEDRPGLWEALSGLNIKSLSLDGPNPFGLKVNHVGRFSQTLSSLTQLETLSIIVREDIPGLWEALRGPNIKSLSVGNSYREIKVNHVESFSQCLASLTQLATLIIYLREYIDIRLPQSLQYFNIYCVHLHPSELRDLLHTMAACTQKVESRLQFGYMSLSNPEYAPLEECIDIQQKIEELKNIKVKRFRIYERTVGSMEWSVRYIGVVEDDDHDNGSVDIEGYNGVILKMNVSKITRIAMLLQILPV</sequence>
<keyword evidence="2" id="KW-1185">Reference proteome</keyword>
<dbReference type="SUPFAM" id="SSF52047">
    <property type="entry name" value="RNI-like"/>
    <property type="match status" value="1"/>
</dbReference>
<evidence type="ECO:0000313" key="2">
    <source>
        <dbReference type="Proteomes" id="UP000828390"/>
    </source>
</evidence>
<reference evidence="1" key="2">
    <citation type="submission" date="2020-11" db="EMBL/GenBank/DDBJ databases">
        <authorList>
            <person name="McCartney M.A."/>
            <person name="Auch B."/>
            <person name="Kono T."/>
            <person name="Mallez S."/>
            <person name="Becker A."/>
            <person name="Gohl D.M."/>
            <person name="Silverstein K.A.T."/>
            <person name="Koren S."/>
            <person name="Bechman K.B."/>
            <person name="Herman A."/>
            <person name="Abrahante J.E."/>
            <person name="Garbe J."/>
        </authorList>
    </citation>
    <scope>NUCLEOTIDE SEQUENCE</scope>
    <source>
        <strain evidence="1">Duluth1</strain>
        <tissue evidence="1">Whole animal</tissue>
    </source>
</reference>
<comment type="caution">
    <text evidence="1">The sequence shown here is derived from an EMBL/GenBank/DDBJ whole genome shotgun (WGS) entry which is preliminary data.</text>
</comment>
<evidence type="ECO:0000313" key="1">
    <source>
        <dbReference type="EMBL" id="KAH3789495.1"/>
    </source>
</evidence>